<accession>A0A2P2Q0N4</accession>
<proteinExistence type="predicted"/>
<dbReference type="EMBL" id="GGEC01080082">
    <property type="protein sequence ID" value="MBX60566.1"/>
    <property type="molecule type" value="Transcribed_RNA"/>
</dbReference>
<feature type="transmembrane region" description="Helical" evidence="1">
    <location>
        <begin position="14"/>
        <end position="34"/>
    </location>
</feature>
<keyword evidence="1" id="KW-1133">Transmembrane helix</keyword>
<organism evidence="2">
    <name type="scientific">Rhizophora mucronata</name>
    <name type="common">Asiatic mangrove</name>
    <dbReference type="NCBI Taxonomy" id="61149"/>
    <lineage>
        <taxon>Eukaryota</taxon>
        <taxon>Viridiplantae</taxon>
        <taxon>Streptophyta</taxon>
        <taxon>Embryophyta</taxon>
        <taxon>Tracheophyta</taxon>
        <taxon>Spermatophyta</taxon>
        <taxon>Magnoliopsida</taxon>
        <taxon>eudicotyledons</taxon>
        <taxon>Gunneridae</taxon>
        <taxon>Pentapetalae</taxon>
        <taxon>rosids</taxon>
        <taxon>fabids</taxon>
        <taxon>Malpighiales</taxon>
        <taxon>Rhizophoraceae</taxon>
        <taxon>Rhizophora</taxon>
    </lineage>
</organism>
<dbReference type="AlphaFoldDB" id="A0A2P2Q0N4"/>
<evidence type="ECO:0000256" key="1">
    <source>
        <dbReference type="SAM" id="Phobius"/>
    </source>
</evidence>
<evidence type="ECO:0000313" key="2">
    <source>
        <dbReference type="EMBL" id="MBX60566.1"/>
    </source>
</evidence>
<sequence>MVNNDGHFALFGKISFGSSLTLKSIIYVLAYLVAETTSL</sequence>
<name>A0A2P2Q0N4_RHIMU</name>
<reference evidence="2" key="1">
    <citation type="submission" date="2018-02" db="EMBL/GenBank/DDBJ databases">
        <title>Rhizophora mucronata_Transcriptome.</title>
        <authorList>
            <person name="Meera S.P."/>
            <person name="Sreeshan A."/>
            <person name="Augustine A."/>
        </authorList>
    </citation>
    <scope>NUCLEOTIDE SEQUENCE</scope>
    <source>
        <tissue evidence="2">Leaf</tissue>
    </source>
</reference>
<keyword evidence="1" id="KW-0812">Transmembrane</keyword>
<keyword evidence="1" id="KW-0472">Membrane</keyword>
<protein>
    <submittedName>
        <fullName evidence="2">Uncharacterized protein</fullName>
    </submittedName>
</protein>